<evidence type="ECO:0000256" key="1">
    <source>
        <dbReference type="ARBA" id="ARBA00010545"/>
    </source>
</evidence>
<keyword evidence="3 4" id="KW-0732">Signal</keyword>
<feature type="chain" id="PRO_5001645351" description="Long chronological lifespan protein 2" evidence="4">
    <location>
        <begin position="18"/>
        <end position="122"/>
    </location>
</feature>
<dbReference type="PANTHER" id="PTHR38425:SF1">
    <property type="entry name" value="LONG CHRONOLOGICAL LIFESPAN PROTEIN 2"/>
    <property type="match status" value="1"/>
</dbReference>
<organism evidence="5 6">
    <name type="scientific">Botryobasidium botryosum (strain FD-172 SS1)</name>
    <dbReference type="NCBI Taxonomy" id="930990"/>
    <lineage>
        <taxon>Eukaryota</taxon>
        <taxon>Fungi</taxon>
        <taxon>Dikarya</taxon>
        <taxon>Basidiomycota</taxon>
        <taxon>Agaricomycotina</taxon>
        <taxon>Agaricomycetes</taxon>
        <taxon>Cantharellales</taxon>
        <taxon>Botryobasidiaceae</taxon>
        <taxon>Botryobasidium</taxon>
    </lineage>
</organism>
<dbReference type="InParanoid" id="A0A067M8W5"/>
<evidence type="ECO:0000313" key="6">
    <source>
        <dbReference type="Proteomes" id="UP000027195"/>
    </source>
</evidence>
<keyword evidence="6" id="KW-1185">Reference proteome</keyword>
<dbReference type="HOGENOM" id="CLU_142363_2_1_1"/>
<dbReference type="Proteomes" id="UP000027195">
    <property type="component" value="Unassembled WGS sequence"/>
</dbReference>
<dbReference type="GO" id="GO:0036503">
    <property type="term" value="P:ERAD pathway"/>
    <property type="evidence" value="ECO:0007669"/>
    <property type="project" value="TreeGrafter"/>
</dbReference>
<dbReference type="OrthoDB" id="2234316at2759"/>
<dbReference type="AlphaFoldDB" id="A0A067M8W5"/>
<dbReference type="InterPro" id="IPR034543">
    <property type="entry name" value="LCL2"/>
</dbReference>
<gene>
    <name evidence="5" type="ORF">BOTBODRAFT_118839</name>
</gene>
<comment type="similarity">
    <text evidence="1">Belongs to the LCL2 family.</text>
</comment>
<accession>A0A067M8W5</accession>
<evidence type="ECO:0000256" key="2">
    <source>
        <dbReference type="ARBA" id="ARBA00018534"/>
    </source>
</evidence>
<evidence type="ECO:0000256" key="3">
    <source>
        <dbReference type="ARBA" id="ARBA00022729"/>
    </source>
</evidence>
<dbReference type="STRING" id="930990.A0A067M8W5"/>
<proteinExistence type="inferred from homology"/>
<reference evidence="6" key="1">
    <citation type="journal article" date="2014" name="Proc. Natl. Acad. Sci. U.S.A.">
        <title>Extensive sampling of basidiomycete genomes demonstrates inadequacy of the white-rot/brown-rot paradigm for wood decay fungi.</title>
        <authorList>
            <person name="Riley R."/>
            <person name="Salamov A.A."/>
            <person name="Brown D.W."/>
            <person name="Nagy L.G."/>
            <person name="Floudas D."/>
            <person name="Held B.W."/>
            <person name="Levasseur A."/>
            <person name="Lombard V."/>
            <person name="Morin E."/>
            <person name="Otillar R."/>
            <person name="Lindquist E.A."/>
            <person name="Sun H."/>
            <person name="LaButti K.M."/>
            <person name="Schmutz J."/>
            <person name="Jabbour D."/>
            <person name="Luo H."/>
            <person name="Baker S.E."/>
            <person name="Pisabarro A.G."/>
            <person name="Walton J.D."/>
            <person name="Blanchette R.A."/>
            <person name="Henrissat B."/>
            <person name="Martin F."/>
            <person name="Cullen D."/>
            <person name="Hibbett D.S."/>
            <person name="Grigoriev I.V."/>
        </authorList>
    </citation>
    <scope>NUCLEOTIDE SEQUENCE [LARGE SCALE GENOMIC DNA]</scope>
    <source>
        <strain evidence="6">FD-172 SS1</strain>
    </source>
</reference>
<evidence type="ECO:0000256" key="4">
    <source>
        <dbReference type="SAM" id="SignalP"/>
    </source>
</evidence>
<feature type="signal peptide" evidence="4">
    <location>
        <begin position="1"/>
        <end position="17"/>
    </location>
</feature>
<name>A0A067M8W5_BOTB1</name>
<dbReference type="PANTHER" id="PTHR38425">
    <property type="entry name" value="LONG CHRONOLOGICAL LIFESPAN PROTEIN 2"/>
    <property type="match status" value="1"/>
</dbReference>
<dbReference type="EMBL" id="KL198093">
    <property type="protein sequence ID" value="KDQ08287.1"/>
    <property type="molecule type" value="Genomic_DNA"/>
</dbReference>
<evidence type="ECO:0000313" key="5">
    <source>
        <dbReference type="EMBL" id="KDQ08287.1"/>
    </source>
</evidence>
<sequence length="122" mass="13265">MLPTLLVVLLSSLLVSAQFGGFFNNMFGGGRSDQHADHGHHQRQQQSNAGPASQWVSYAENTPCSQYLCPSTLVCVPSPVDCPCPNIEDVRCIIPDEQEPAGTVVCVRGKKECAFLDLLTKF</sequence>
<protein>
    <recommendedName>
        <fullName evidence="2">Long chronological lifespan protein 2</fullName>
    </recommendedName>
</protein>